<evidence type="ECO:0000259" key="9">
    <source>
        <dbReference type="Pfam" id="PF23598"/>
    </source>
</evidence>
<evidence type="ECO:0000256" key="5">
    <source>
        <dbReference type="ARBA" id="ARBA00022821"/>
    </source>
</evidence>
<dbReference type="InterPro" id="IPR042197">
    <property type="entry name" value="Apaf_helical"/>
</dbReference>
<dbReference type="SUPFAM" id="SSF52540">
    <property type="entry name" value="P-loop containing nucleoside triphosphate hydrolases"/>
    <property type="match status" value="1"/>
</dbReference>
<feature type="domain" description="NB-ARC" evidence="7">
    <location>
        <begin position="171"/>
        <end position="344"/>
    </location>
</feature>
<dbReference type="Gene3D" id="1.10.8.430">
    <property type="entry name" value="Helical domain of apoptotic protease-activating factors"/>
    <property type="match status" value="1"/>
</dbReference>
<comment type="similarity">
    <text evidence="1">Belongs to the disease resistance NB-LRR family.</text>
</comment>
<keyword evidence="6" id="KW-0067">ATP-binding</keyword>
<organism evidence="10 11">
    <name type="scientific">Rehmannia glutinosa</name>
    <name type="common">Chinese foxglove</name>
    <dbReference type="NCBI Taxonomy" id="99300"/>
    <lineage>
        <taxon>Eukaryota</taxon>
        <taxon>Viridiplantae</taxon>
        <taxon>Streptophyta</taxon>
        <taxon>Embryophyta</taxon>
        <taxon>Tracheophyta</taxon>
        <taxon>Spermatophyta</taxon>
        <taxon>Magnoliopsida</taxon>
        <taxon>eudicotyledons</taxon>
        <taxon>Gunneridae</taxon>
        <taxon>Pentapetalae</taxon>
        <taxon>asterids</taxon>
        <taxon>lamiids</taxon>
        <taxon>Lamiales</taxon>
        <taxon>Orobanchaceae</taxon>
        <taxon>Rehmannieae</taxon>
        <taxon>Rehmannia</taxon>
    </lineage>
</organism>
<dbReference type="InterPro" id="IPR027417">
    <property type="entry name" value="P-loop_NTPase"/>
</dbReference>
<evidence type="ECO:0000256" key="4">
    <source>
        <dbReference type="ARBA" id="ARBA00022741"/>
    </source>
</evidence>
<dbReference type="PRINTS" id="PR00364">
    <property type="entry name" value="DISEASERSIST"/>
</dbReference>
<dbReference type="InterPro" id="IPR041118">
    <property type="entry name" value="Rx_N"/>
</dbReference>
<dbReference type="PANTHER" id="PTHR23155:SF1185">
    <property type="entry name" value="DISEASE RESISTANCE RPP8-LIKE PROTEIN 3-RELATED"/>
    <property type="match status" value="1"/>
</dbReference>
<dbReference type="InterPro" id="IPR032675">
    <property type="entry name" value="LRR_dom_sf"/>
</dbReference>
<dbReference type="Pfam" id="PF23598">
    <property type="entry name" value="LRR_14"/>
    <property type="match status" value="1"/>
</dbReference>
<name>A0ABR0WDQ7_REHGL</name>
<keyword evidence="11" id="KW-1185">Reference proteome</keyword>
<gene>
    <name evidence="10" type="ORF">DH2020_019632</name>
</gene>
<evidence type="ECO:0000313" key="10">
    <source>
        <dbReference type="EMBL" id="KAK6145763.1"/>
    </source>
</evidence>
<dbReference type="InterPro" id="IPR044974">
    <property type="entry name" value="Disease_R_plants"/>
</dbReference>
<reference evidence="10 11" key="1">
    <citation type="journal article" date="2021" name="Comput. Struct. Biotechnol. J.">
        <title>De novo genome assembly of the potent medicinal plant Rehmannia glutinosa using nanopore technology.</title>
        <authorList>
            <person name="Ma L."/>
            <person name="Dong C."/>
            <person name="Song C."/>
            <person name="Wang X."/>
            <person name="Zheng X."/>
            <person name="Niu Y."/>
            <person name="Chen S."/>
            <person name="Feng W."/>
        </authorList>
    </citation>
    <scope>NUCLEOTIDE SEQUENCE [LARGE SCALE GENOMIC DNA]</scope>
    <source>
        <strain evidence="10">DH-2019</strain>
    </source>
</reference>
<dbReference type="Gene3D" id="3.80.10.10">
    <property type="entry name" value="Ribonuclease Inhibitor"/>
    <property type="match status" value="1"/>
</dbReference>
<keyword evidence="2" id="KW-0433">Leucine-rich repeat</keyword>
<protein>
    <recommendedName>
        <fullName evidence="12">Disease resistance protein</fullName>
    </recommendedName>
</protein>
<proteinExistence type="inferred from homology"/>
<evidence type="ECO:0000259" key="8">
    <source>
        <dbReference type="Pfam" id="PF18052"/>
    </source>
</evidence>
<feature type="domain" description="Disease resistance N-terminal" evidence="8">
    <location>
        <begin position="5"/>
        <end position="86"/>
    </location>
</feature>
<dbReference type="Proteomes" id="UP001318860">
    <property type="component" value="Unassembled WGS sequence"/>
</dbReference>
<evidence type="ECO:0000259" key="7">
    <source>
        <dbReference type="Pfam" id="PF00931"/>
    </source>
</evidence>
<evidence type="ECO:0000256" key="3">
    <source>
        <dbReference type="ARBA" id="ARBA00022737"/>
    </source>
</evidence>
<dbReference type="SUPFAM" id="SSF52058">
    <property type="entry name" value="L domain-like"/>
    <property type="match status" value="1"/>
</dbReference>
<keyword evidence="3" id="KW-0677">Repeat</keyword>
<dbReference type="Gene3D" id="1.10.10.10">
    <property type="entry name" value="Winged helix-like DNA-binding domain superfamily/Winged helix DNA-binding domain"/>
    <property type="match status" value="1"/>
</dbReference>
<dbReference type="InterPro" id="IPR036388">
    <property type="entry name" value="WH-like_DNA-bd_sf"/>
</dbReference>
<feature type="domain" description="Disease resistance R13L4/SHOC-2-like LRR" evidence="9">
    <location>
        <begin position="548"/>
        <end position="684"/>
    </location>
</feature>
<dbReference type="InterPro" id="IPR002182">
    <property type="entry name" value="NB-ARC"/>
</dbReference>
<keyword evidence="4" id="KW-0547">Nucleotide-binding</keyword>
<dbReference type="Pfam" id="PF18052">
    <property type="entry name" value="Rx_N"/>
    <property type="match status" value="1"/>
</dbReference>
<dbReference type="Gene3D" id="3.40.50.300">
    <property type="entry name" value="P-loop containing nucleotide triphosphate hydrolases"/>
    <property type="match status" value="1"/>
</dbReference>
<dbReference type="InterPro" id="IPR038005">
    <property type="entry name" value="RX-like_CC"/>
</dbReference>
<dbReference type="EMBL" id="JABTTQ020000011">
    <property type="protein sequence ID" value="KAK6145763.1"/>
    <property type="molecule type" value="Genomic_DNA"/>
</dbReference>
<dbReference type="CDD" id="cd14798">
    <property type="entry name" value="RX-CC_like"/>
    <property type="match status" value="1"/>
</dbReference>
<dbReference type="PANTHER" id="PTHR23155">
    <property type="entry name" value="DISEASE RESISTANCE PROTEIN RP"/>
    <property type="match status" value="1"/>
</dbReference>
<evidence type="ECO:0000313" key="11">
    <source>
        <dbReference type="Proteomes" id="UP001318860"/>
    </source>
</evidence>
<dbReference type="InterPro" id="IPR055414">
    <property type="entry name" value="LRR_R13L4/SHOC2-like"/>
</dbReference>
<keyword evidence="5" id="KW-0611">Plant defense</keyword>
<evidence type="ECO:0000256" key="6">
    <source>
        <dbReference type="ARBA" id="ARBA00022840"/>
    </source>
</evidence>
<evidence type="ECO:0008006" key="12">
    <source>
        <dbReference type="Google" id="ProtNLM"/>
    </source>
</evidence>
<evidence type="ECO:0000256" key="2">
    <source>
        <dbReference type="ARBA" id="ARBA00022614"/>
    </source>
</evidence>
<accession>A0ABR0WDQ7</accession>
<comment type="caution">
    <text evidence="10">The sequence shown here is derived from an EMBL/GenBank/DDBJ whole genome shotgun (WGS) entry which is preliminary data.</text>
</comment>
<sequence>MAEAVVSITLETIRNLLVEEAKFYFGVRSEVQAIQQELQRMRSFLKDADSKQDADERVHNWVSQVREAAYDIEDNVLVFVAAKVASRRSRISRNVFRKMDCYIKEMVTTYRVGSQISDIKSRISGITTSLQTYGIRSITDPGEGTAMRNARIFDLRRSYSHVVEEDFVGFEEDIKMLVAHLIDEQKDRVISIYGMGGLGKTTIARKLYIHRDVRRHFDGFAWTCISQQWDKKDVLQGILIKLIPEKRGEILGMRDEELVKQLHDVQLKKKCLVVVDDIWSGQAWESLKPAFPNTRTGEGSKILLTTRNKEVASFVDPSGFLYEPRCLSNEESWGLLRKKAFPRREDDIAEFKIDPDMEILGKEMVGRCCGLPLAIIVLGGLLITKHTLRDWQMVHENINWYLAKGRGHGQQQAVTDVLAFSYHDLPYQFKQCFLYFANFPEDFEIEAEKLYQFWLAEVNVKETAGGFKNCCLHDLMRDLCITKAKEENFTRVIDFRRESYASSNTTRRVSVYLDHNVTNYPVSCNEYHHIRSAFFYASDCKRDFLQRMKSHLSSFKLLRVLDLQGFHCPEELPKAIGDLIHLRYLSLSYSKFKKLPLSLGKLIYLQTLDLEMDTEVEIPNVIWKMERLKHLYLPVKFLTGDGKLRLDGLSELETLVNFSTSLCDVKDLDGLINLRKLRAAINDKLDDLPNIIKYISFTQNHLRRSSLSISCPQFCSDAELSLLRTLLASALDEDPMATLEKLPKLSSLTLYESTYVGEKMVCLTKGFPRLLYLKLWGLSNLKTWRIDEGAMPKLSRLVIAGCDKLEMLPDGLKFVTTLQKLNVRWMPDGFKDRLRTLDGEGEDFYKVRLVPDIKLD</sequence>
<evidence type="ECO:0000256" key="1">
    <source>
        <dbReference type="ARBA" id="ARBA00008894"/>
    </source>
</evidence>
<dbReference type="Pfam" id="PF00931">
    <property type="entry name" value="NB-ARC"/>
    <property type="match status" value="1"/>
</dbReference>
<dbReference type="Gene3D" id="1.20.5.4130">
    <property type="match status" value="1"/>
</dbReference>